<dbReference type="AlphaFoldDB" id="A0AAX6MMN3"/>
<evidence type="ECO:0000313" key="3">
    <source>
        <dbReference type="Proteomes" id="UP001369815"/>
    </source>
</evidence>
<accession>A0AAX6MMN3</accession>
<sequence length="82" mass="9066">MPDEDAEYKKQVEEANQTLIDGLEAHVKVAERGEDVAENSWEPFLNQLRGLVADGELLDGTRSEVEGGRELEDALNTPVRGD</sequence>
<name>A0AAX6MMN3_9PEZI</name>
<reference evidence="2 3" key="1">
    <citation type="journal article" date="2024" name="Front Chem Biol">
        <title>Unveiling the potential of Daldinia eschscholtzii MFLUCC 19-0629 through bioactivity and bioinformatics studies for enhanced sustainable agriculture production.</title>
        <authorList>
            <person name="Brooks S."/>
            <person name="Weaver J.A."/>
            <person name="Klomchit A."/>
            <person name="Alharthi S.A."/>
            <person name="Onlamun T."/>
            <person name="Nurani R."/>
            <person name="Vong T.K."/>
            <person name="Alberti F."/>
            <person name="Greco C."/>
        </authorList>
    </citation>
    <scope>NUCLEOTIDE SEQUENCE [LARGE SCALE GENOMIC DNA]</scope>
    <source>
        <strain evidence="2">MFLUCC 19-0629</strain>
    </source>
</reference>
<gene>
    <name evidence="2" type="ORF">Daesc_003882</name>
</gene>
<organism evidence="2 3">
    <name type="scientific">Daldinia eschscholtzii</name>
    <dbReference type="NCBI Taxonomy" id="292717"/>
    <lineage>
        <taxon>Eukaryota</taxon>
        <taxon>Fungi</taxon>
        <taxon>Dikarya</taxon>
        <taxon>Ascomycota</taxon>
        <taxon>Pezizomycotina</taxon>
        <taxon>Sordariomycetes</taxon>
        <taxon>Xylariomycetidae</taxon>
        <taxon>Xylariales</taxon>
        <taxon>Hypoxylaceae</taxon>
        <taxon>Daldinia</taxon>
    </lineage>
</organism>
<feature type="compositionally biased region" description="Basic and acidic residues" evidence="1">
    <location>
        <begin position="62"/>
        <end position="72"/>
    </location>
</feature>
<evidence type="ECO:0000313" key="2">
    <source>
        <dbReference type="EMBL" id="KAK6953920.1"/>
    </source>
</evidence>
<evidence type="ECO:0000256" key="1">
    <source>
        <dbReference type="SAM" id="MobiDB-lite"/>
    </source>
</evidence>
<keyword evidence="3" id="KW-1185">Reference proteome</keyword>
<proteinExistence type="predicted"/>
<protein>
    <submittedName>
        <fullName evidence="2">Uncharacterized protein</fullName>
    </submittedName>
</protein>
<feature type="region of interest" description="Disordered" evidence="1">
    <location>
        <begin position="62"/>
        <end position="82"/>
    </location>
</feature>
<comment type="caution">
    <text evidence="2">The sequence shown here is derived from an EMBL/GenBank/DDBJ whole genome shotgun (WGS) entry which is preliminary data.</text>
</comment>
<dbReference type="EMBL" id="JBANMG010000004">
    <property type="protein sequence ID" value="KAK6953920.1"/>
    <property type="molecule type" value="Genomic_DNA"/>
</dbReference>
<dbReference type="Proteomes" id="UP001369815">
    <property type="component" value="Unassembled WGS sequence"/>
</dbReference>